<evidence type="ECO:0000259" key="4">
    <source>
        <dbReference type="PROSITE" id="PS50975"/>
    </source>
</evidence>
<dbReference type="Proteomes" id="UP000001887">
    <property type="component" value="Chromosome"/>
</dbReference>
<dbReference type="InterPro" id="IPR013815">
    <property type="entry name" value="ATP_grasp_subdomain_1"/>
</dbReference>
<dbReference type="GO" id="GO:0005524">
    <property type="term" value="F:ATP binding"/>
    <property type="evidence" value="ECO:0007669"/>
    <property type="project" value="UniProtKB-UniRule"/>
</dbReference>
<dbReference type="InterPro" id="IPR011761">
    <property type="entry name" value="ATP-grasp"/>
</dbReference>
<evidence type="ECO:0000256" key="2">
    <source>
        <dbReference type="ARBA" id="ARBA00022598"/>
    </source>
</evidence>
<sequence length="508" mass="55040">MIPRVLIVHQHVGSDALVSDRDVLEQVAVVEQACRAAGWPVEVCETSLDFTRVDQLLTSGRFDVVFNLVESLAGSDQLAELFVRLVEARGVPITGSSARALQLSNDKIATKQLLREKQLPTAAWCTLDDAGNASAELRPPWIVKAIGQHASLGLDDSCVVLGPAADVAAAIRAQAARLGTPCFAEQFIDGREFNVSLLATEQGVEVLPIAEILFVDFPAGKPRIVGYDAKWSADSAEFTGTPRTFDFPASDGPLLALLEKLSREAWKSLQLSGYARIDFRVDQQAQPLLLEVNTNPCLSPDAGFAAAAAQSGRSLEEAIQQIVLAPLRRSERAAVVAPSQVVASETSASAMLIRTEVTHSDLKNVERIVRATGFFREAEIGVAVELVEERLAKGAASGYEFLFAEIDGAVVGYACYGPISVTEGSYDLYWIAVDPALQKMGVGRKLLARAEEEVRRAGGRRIYIETSGKAEYLPTQKFYERCGYQLEAVLKDFYLPGDDKLVLVRAIA</sequence>
<dbReference type="EMBL" id="CP001848">
    <property type="protein sequence ID" value="ADB18040.1"/>
    <property type="molecule type" value="Genomic_DNA"/>
</dbReference>
<organism evidence="6 7">
    <name type="scientific">Pirellula staleyi (strain ATCC 27377 / DSM 6068 / ICPB 4128)</name>
    <name type="common">Pirella staleyi</name>
    <dbReference type="NCBI Taxonomy" id="530564"/>
    <lineage>
        <taxon>Bacteria</taxon>
        <taxon>Pseudomonadati</taxon>
        <taxon>Planctomycetota</taxon>
        <taxon>Planctomycetia</taxon>
        <taxon>Pirellulales</taxon>
        <taxon>Pirellulaceae</taxon>
        <taxon>Pirellula</taxon>
    </lineage>
</organism>
<dbReference type="InterPro" id="IPR000182">
    <property type="entry name" value="GNAT_dom"/>
</dbReference>
<dbReference type="Pfam" id="PF07478">
    <property type="entry name" value="Dala_Dala_lig_C"/>
    <property type="match status" value="1"/>
</dbReference>
<dbReference type="eggNOG" id="COG1181">
    <property type="taxonomic scope" value="Bacteria"/>
</dbReference>
<keyword evidence="2" id="KW-0436">Ligase</keyword>
<dbReference type="OrthoDB" id="9813261at2"/>
<dbReference type="STRING" id="530564.Psta_3376"/>
<evidence type="ECO:0000313" key="7">
    <source>
        <dbReference type="Proteomes" id="UP000001887"/>
    </source>
</evidence>
<dbReference type="InterPro" id="IPR016181">
    <property type="entry name" value="Acyl_CoA_acyltransferase"/>
</dbReference>
<protein>
    <submittedName>
        <fullName evidence="6">GCN5-related N-acetyltransferase</fullName>
    </submittedName>
</protein>
<keyword evidence="7" id="KW-1185">Reference proteome</keyword>
<dbReference type="GO" id="GO:0046872">
    <property type="term" value="F:metal ion binding"/>
    <property type="evidence" value="ECO:0007669"/>
    <property type="project" value="InterPro"/>
</dbReference>
<dbReference type="PROSITE" id="PS51186">
    <property type="entry name" value="GNAT"/>
    <property type="match status" value="1"/>
</dbReference>
<reference evidence="6 7" key="1">
    <citation type="journal article" date="2009" name="Stand. Genomic Sci.">
        <title>Complete genome sequence of Pirellula staleyi type strain (ATCC 27377).</title>
        <authorList>
            <person name="Clum A."/>
            <person name="Tindall B.J."/>
            <person name="Sikorski J."/>
            <person name="Ivanova N."/>
            <person name="Mavrommatis K."/>
            <person name="Lucas S."/>
            <person name="Glavina del Rio T."/>
            <person name="Nolan M."/>
            <person name="Chen F."/>
            <person name="Tice H."/>
            <person name="Pitluck S."/>
            <person name="Cheng J.F."/>
            <person name="Chertkov O."/>
            <person name="Brettin T."/>
            <person name="Han C."/>
            <person name="Detter J.C."/>
            <person name="Kuske C."/>
            <person name="Bruce D."/>
            <person name="Goodwin L."/>
            <person name="Ovchinikova G."/>
            <person name="Pati A."/>
            <person name="Mikhailova N."/>
            <person name="Chen A."/>
            <person name="Palaniappan K."/>
            <person name="Land M."/>
            <person name="Hauser L."/>
            <person name="Chang Y.J."/>
            <person name="Jeffries C.D."/>
            <person name="Chain P."/>
            <person name="Rohde M."/>
            <person name="Goker M."/>
            <person name="Bristow J."/>
            <person name="Eisen J.A."/>
            <person name="Markowitz V."/>
            <person name="Hugenholtz P."/>
            <person name="Kyrpides N.C."/>
            <person name="Klenk H.P."/>
            <person name="Lapidus A."/>
        </authorList>
    </citation>
    <scope>NUCLEOTIDE SEQUENCE [LARGE SCALE GENOMIC DNA]</scope>
    <source>
        <strain evidence="7">ATCC 27377 / DSM 6068 / ICPB 4128</strain>
    </source>
</reference>
<dbReference type="SUPFAM" id="SSF55729">
    <property type="entry name" value="Acyl-CoA N-acyltransferases (Nat)"/>
    <property type="match status" value="1"/>
</dbReference>
<dbReference type="Gene3D" id="3.30.1490.20">
    <property type="entry name" value="ATP-grasp fold, A domain"/>
    <property type="match status" value="1"/>
</dbReference>
<gene>
    <name evidence="6" type="ordered locus">Psta_3376</name>
</gene>
<dbReference type="Gene3D" id="3.30.470.20">
    <property type="entry name" value="ATP-grasp fold, B domain"/>
    <property type="match status" value="1"/>
</dbReference>
<dbReference type="HOGENOM" id="CLU_516521_0_0_0"/>
<dbReference type="PANTHER" id="PTHR23132:SF23">
    <property type="entry name" value="D-ALANINE--D-ALANINE LIGASE B"/>
    <property type="match status" value="1"/>
</dbReference>
<dbReference type="GO" id="GO:0008716">
    <property type="term" value="F:D-alanine-D-alanine ligase activity"/>
    <property type="evidence" value="ECO:0007669"/>
    <property type="project" value="InterPro"/>
</dbReference>
<dbReference type="eggNOG" id="COG0456">
    <property type="taxonomic scope" value="Bacteria"/>
</dbReference>
<evidence type="ECO:0000313" key="6">
    <source>
        <dbReference type="EMBL" id="ADB18040.1"/>
    </source>
</evidence>
<dbReference type="Gene3D" id="3.40.630.30">
    <property type="match status" value="1"/>
</dbReference>
<dbReference type="AlphaFoldDB" id="D2QXW3"/>
<feature type="domain" description="N-acetyltransferase" evidence="5">
    <location>
        <begin position="351"/>
        <end position="508"/>
    </location>
</feature>
<keyword evidence="6" id="KW-0808">Transferase</keyword>
<proteinExistence type="inferred from homology"/>
<dbReference type="GO" id="GO:0016747">
    <property type="term" value="F:acyltransferase activity, transferring groups other than amino-acyl groups"/>
    <property type="evidence" value="ECO:0007669"/>
    <property type="project" value="InterPro"/>
</dbReference>
<name>D2QXW3_PIRSD</name>
<keyword evidence="3" id="KW-0547">Nucleotide-binding</keyword>
<dbReference type="PROSITE" id="PS50975">
    <property type="entry name" value="ATP_GRASP"/>
    <property type="match status" value="1"/>
</dbReference>
<keyword evidence="3" id="KW-0067">ATP-binding</keyword>
<evidence type="ECO:0000256" key="3">
    <source>
        <dbReference type="PROSITE-ProRule" id="PRU00409"/>
    </source>
</evidence>
<evidence type="ECO:0000259" key="5">
    <source>
        <dbReference type="PROSITE" id="PS51186"/>
    </source>
</evidence>
<accession>D2QXW3</accession>
<dbReference type="PANTHER" id="PTHR23132">
    <property type="entry name" value="D-ALANINE--D-ALANINE LIGASE"/>
    <property type="match status" value="1"/>
</dbReference>
<dbReference type="InterPro" id="IPR011095">
    <property type="entry name" value="Dala_Dala_lig_C"/>
</dbReference>
<dbReference type="KEGG" id="psl:Psta_3376"/>
<comment type="similarity">
    <text evidence="1">Belongs to the D-alanine--D-alanine ligase family.</text>
</comment>
<dbReference type="SUPFAM" id="SSF56059">
    <property type="entry name" value="Glutathione synthetase ATP-binding domain-like"/>
    <property type="match status" value="1"/>
</dbReference>
<feature type="domain" description="ATP-grasp" evidence="4">
    <location>
        <begin position="111"/>
        <end position="324"/>
    </location>
</feature>
<dbReference type="Pfam" id="PF00583">
    <property type="entry name" value="Acetyltransf_1"/>
    <property type="match status" value="1"/>
</dbReference>
<dbReference type="CDD" id="cd04301">
    <property type="entry name" value="NAT_SF"/>
    <property type="match status" value="1"/>
</dbReference>
<evidence type="ECO:0000256" key="1">
    <source>
        <dbReference type="ARBA" id="ARBA00010871"/>
    </source>
</evidence>